<feature type="region of interest" description="Disordered" evidence="1">
    <location>
        <begin position="1"/>
        <end position="24"/>
    </location>
</feature>
<dbReference type="EMBL" id="JACBXV010000012">
    <property type="protein sequence ID" value="NYS68295.1"/>
    <property type="molecule type" value="Genomic_DNA"/>
</dbReference>
<evidence type="ECO:0000313" key="2">
    <source>
        <dbReference type="EMBL" id="NYS68295.1"/>
    </source>
</evidence>
<gene>
    <name evidence="2" type="ORF">HZZ05_01925</name>
</gene>
<protein>
    <submittedName>
        <fullName evidence="2">Uncharacterized protein</fullName>
    </submittedName>
</protein>
<sequence length="263" mass="26392">MTTTLRALDLIDSTPADDAPRPGADRAQVAVAMVTGVSAGGRMVSVSLLGSAPIALPATASTWTGVRTANVLLDPDTGRPVYVLGPATTPTGQIPHTAPGADYAETKATRTAVITPDWSGTHRAGHGWDHWNTSRFGGRSDLYQGASGVSGPLRGLATYGQAITALAATRVIEATLSLTGNGASPGAWQTTIQAASRTDDGPATTGGARSATITGDQATEVDITALAPGLLAGHGLALVGGLYGGVLGTGSSMSIALTYETET</sequence>
<proteinExistence type="predicted"/>
<comment type="caution">
    <text evidence="2">The sequence shown here is derived from an EMBL/GenBank/DDBJ whole genome shotgun (WGS) entry which is preliminary data.</text>
</comment>
<organism evidence="2 3">
    <name type="scientific">Actinomyces bowdenii</name>
    <dbReference type="NCBI Taxonomy" id="131109"/>
    <lineage>
        <taxon>Bacteria</taxon>
        <taxon>Bacillati</taxon>
        <taxon>Actinomycetota</taxon>
        <taxon>Actinomycetes</taxon>
        <taxon>Actinomycetales</taxon>
        <taxon>Actinomycetaceae</taxon>
        <taxon>Actinomyces</taxon>
    </lineage>
</organism>
<evidence type="ECO:0000256" key="1">
    <source>
        <dbReference type="SAM" id="MobiDB-lite"/>
    </source>
</evidence>
<dbReference type="RefSeq" id="WP_179899637.1">
    <property type="nucleotide sequence ID" value="NZ_JACBXV010000012.1"/>
</dbReference>
<dbReference type="AlphaFoldDB" id="A0A853EHW9"/>
<reference evidence="2 3" key="1">
    <citation type="submission" date="2020-07" db="EMBL/GenBank/DDBJ databases">
        <title>MOT database genomes.</title>
        <authorList>
            <person name="Joseph S."/>
            <person name="Aduse-Opoku J."/>
            <person name="Hashim A."/>
            <person name="Wade W."/>
            <person name="Curtis M."/>
        </authorList>
    </citation>
    <scope>NUCLEOTIDE SEQUENCE [LARGE SCALE GENOMIC DNA]</scope>
    <source>
        <strain evidence="2 3">WMus004</strain>
    </source>
</reference>
<dbReference type="Proteomes" id="UP000572528">
    <property type="component" value="Unassembled WGS sequence"/>
</dbReference>
<accession>A0A853EHW9</accession>
<evidence type="ECO:0000313" key="3">
    <source>
        <dbReference type="Proteomes" id="UP000572528"/>
    </source>
</evidence>
<name>A0A853EHW9_9ACTO</name>